<dbReference type="GeneID" id="15613901"/>
<evidence type="ECO:0000313" key="2">
    <source>
        <dbReference type="Proteomes" id="UP000792671"/>
    </source>
</evidence>
<organism evidence="1 2">
    <name type="scientific">Mythimna separata entomopoxvirus 'L'</name>
    <dbReference type="NCBI Taxonomy" id="1293572"/>
    <lineage>
        <taxon>Viruses</taxon>
        <taxon>Varidnaviria</taxon>
        <taxon>Bamfordvirae</taxon>
        <taxon>Nucleocytoviricota</taxon>
        <taxon>Pokkesviricetes</taxon>
        <taxon>Chitovirales</taxon>
        <taxon>Poxviridae</taxon>
        <taxon>Entomopoxvirinae</taxon>
        <taxon>Betaentomopoxvirus</taxon>
        <taxon>Betaentomopoxvirus mseparata</taxon>
        <taxon>Mythimna separata entomopoxvirus</taxon>
    </lineage>
</organism>
<accession>A0A916KQH1</accession>
<dbReference type="RefSeq" id="YP_008003796.1">
    <property type="nucleotide sequence ID" value="NC_021246.1"/>
</dbReference>
<gene>
    <name evidence="1" type="ORF">MYSEV_279</name>
</gene>
<protein>
    <submittedName>
        <fullName evidence="1">Uncharacterized protein</fullName>
    </submittedName>
</protein>
<dbReference type="KEGG" id="vg:15613901"/>
<name>A0A916KQH1_9POXV</name>
<proteinExistence type="predicted"/>
<dbReference type="EMBL" id="HF679134">
    <property type="protein sequence ID" value="CCU56477.1"/>
    <property type="molecule type" value="Genomic_DNA"/>
</dbReference>
<evidence type="ECO:0000313" key="1">
    <source>
        <dbReference type="EMBL" id="CCU56477.1"/>
    </source>
</evidence>
<dbReference type="Proteomes" id="UP000792671">
    <property type="component" value="Genome"/>
</dbReference>
<keyword evidence="2" id="KW-1185">Reference proteome</keyword>
<sequence length="172" mass="21204">MYYIFESKLEANNKNELLNFIPKWVINKDSEKIEIFNCISCNSDVYSKCIIRNNYYCIICCLSNNCDTTCIQRKVSDQYKNIIYSNKDKYTKYMNIILFKIYEEYEYINKNKNKEIKEFIIDFINKFYPEENNKYYKKLLDYNLKSMHFICVKYYSLLYHKYTKLFNDIIYE</sequence>
<reference evidence="1 2" key="1">
    <citation type="journal article" date="2013" name="J. Virol.">
        <title>New Insights into the Evolution of Entomopoxvirinae from the Complete Genome Sequences of Four Entomopoxviruses Infecting Adoxophyes honmai, Choristoneura biennis, Choristoneura rosaceana, and Mythimna separata.</title>
        <authorList>
            <person name="Theze J."/>
            <person name="Takatsuka J."/>
            <person name="Li Z."/>
            <person name="Gallais J."/>
            <person name="Doucet D."/>
            <person name="Arif B."/>
            <person name="Nakai M."/>
            <person name="Herniou E.A."/>
        </authorList>
    </citation>
    <scope>NUCLEOTIDE SEQUENCE [LARGE SCALE GENOMIC DNA]</scope>
</reference>